<keyword evidence="3" id="KW-1185">Reference proteome</keyword>
<evidence type="ECO:0000259" key="1">
    <source>
        <dbReference type="Pfam" id="PF12973"/>
    </source>
</evidence>
<dbReference type="Pfam" id="PF12973">
    <property type="entry name" value="Cupin_7"/>
    <property type="match status" value="1"/>
</dbReference>
<organism evidence="2 3">
    <name type="scientific">Caenimonas terrae</name>
    <dbReference type="NCBI Taxonomy" id="696074"/>
    <lineage>
        <taxon>Bacteria</taxon>
        <taxon>Pseudomonadati</taxon>
        <taxon>Pseudomonadota</taxon>
        <taxon>Betaproteobacteria</taxon>
        <taxon>Burkholderiales</taxon>
        <taxon>Comamonadaceae</taxon>
        <taxon>Caenimonas</taxon>
    </lineage>
</organism>
<dbReference type="SUPFAM" id="SSF51182">
    <property type="entry name" value="RmlC-like cupins"/>
    <property type="match status" value="1"/>
</dbReference>
<evidence type="ECO:0000313" key="2">
    <source>
        <dbReference type="EMBL" id="MFC5496840.1"/>
    </source>
</evidence>
<comment type="caution">
    <text evidence="2">The sequence shown here is derived from an EMBL/GenBank/DDBJ whole genome shotgun (WGS) entry which is preliminary data.</text>
</comment>
<dbReference type="Proteomes" id="UP001596037">
    <property type="component" value="Unassembled WGS sequence"/>
</dbReference>
<sequence length="141" mass="15043">MSAPAFDVAGTIARVRARVMEEVARQPAQPHATVRADAGQWQLLAPGVERKLLWERGGATSCMVRLAPGASFPAHGHPIDEETVILEGSLWIGPTLLLRAGDFHVGRSGMQHEEVRTDEGCVCFLRTASSFFEPAAGAPAG</sequence>
<evidence type="ECO:0000313" key="3">
    <source>
        <dbReference type="Proteomes" id="UP001596037"/>
    </source>
</evidence>
<protein>
    <submittedName>
        <fullName evidence="2">Cupin domain-containing protein</fullName>
    </submittedName>
</protein>
<dbReference type="InterPro" id="IPR011051">
    <property type="entry name" value="RmlC_Cupin_sf"/>
</dbReference>
<gene>
    <name evidence="2" type="ORF">ACFPOE_04775</name>
</gene>
<dbReference type="InterPro" id="IPR025979">
    <property type="entry name" value="ChrR-like_cupin_dom"/>
</dbReference>
<feature type="domain" description="ChrR-like cupin" evidence="1">
    <location>
        <begin position="31"/>
        <end position="127"/>
    </location>
</feature>
<proteinExistence type="predicted"/>
<accession>A0ABW0NAA4</accession>
<dbReference type="Gene3D" id="2.60.120.10">
    <property type="entry name" value="Jelly Rolls"/>
    <property type="match status" value="1"/>
</dbReference>
<name>A0ABW0NAA4_9BURK</name>
<reference evidence="3" key="1">
    <citation type="journal article" date="2019" name="Int. J. Syst. Evol. Microbiol.">
        <title>The Global Catalogue of Microorganisms (GCM) 10K type strain sequencing project: providing services to taxonomists for standard genome sequencing and annotation.</title>
        <authorList>
            <consortium name="The Broad Institute Genomics Platform"/>
            <consortium name="The Broad Institute Genome Sequencing Center for Infectious Disease"/>
            <person name="Wu L."/>
            <person name="Ma J."/>
        </authorList>
    </citation>
    <scope>NUCLEOTIDE SEQUENCE [LARGE SCALE GENOMIC DNA]</scope>
    <source>
        <strain evidence="3">CCUG 57401</strain>
    </source>
</reference>
<dbReference type="EMBL" id="JBHSMF010000003">
    <property type="protein sequence ID" value="MFC5496840.1"/>
    <property type="molecule type" value="Genomic_DNA"/>
</dbReference>
<dbReference type="RefSeq" id="WP_376848873.1">
    <property type="nucleotide sequence ID" value="NZ_JBHSMF010000003.1"/>
</dbReference>
<dbReference type="InterPro" id="IPR014710">
    <property type="entry name" value="RmlC-like_jellyroll"/>
</dbReference>